<dbReference type="Pfam" id="PF07304">
    <property type="entry name" value="SRA1"/>
    <property type="match status" value="1"/>
</dbReference>
<evidence type="ECO:0000313" key="4">
    <source>
        <dbReference type="Proteomes" id="UP000078200"/>
    </source>
</evidence>
<sequence length="268" mass="29075">MADKLPSAMPSASEPFPGSRTPGWNDPPTLEFNPVSARPGNQRTRLNLHKRAAFPLQGIGSGELSGGKPTAIVTPQANCGFPPPPPPPMSSVSASHPIAVVHPMPHANLTSLNTAGEQETLNLPCNATTAIFRTLRDQVGSVQESISVRREDIERRLSIIERLWQTGNLCVEVKQKIYDLSRAVARKQYTEAMEIYTTLVANHANECASWAITLRHIILTVEHENVASDSNILSNAPNVPTMLVPAMPRTNNSQSSDASTAATHRVRQ</sequence>
<dbReference type="Proteomes" id="UP000078200">
    <property type="component" value="Unassembled WGS sequence"/>
</dbReference>
<evidence type="ECO:0000259" key="2">
    <source>
        <dbReference type="Pfam" id="PF07304"/>
    </source>
</evidence>
<proteinExistence type="predicted"/>
<dbReference type="Gene3D" id="1.20.940.10">
    <property type="entry name" value="Functional domain of the splicing factor Prp18"/>
    <property type="match status" value="1"/>
</dbReference>
<dbReference type="PANTHER" id="PTHR18834">
    <property type="entry name" value="STEROID RECEPTOR RNA ACTIVATOR 1"/>
    <property type="match status" value="1"/>
</dbReference>
<feature type="region of interest" description="Disordered" evidence="1">
    <location>
        <begin position="247"/>
        <end position="268"/>
    </location>
</feature>
<dbReference type="GO" id="GO:0003713">
    <property type="term" value="F:transcription coactivator activity"/>
    <property type="evidence" value="ECO:0007669"/>
    <property type="project" value="InterPro"/>
</dbReference>
<dbReference type="AlphaFoldDB" id="A0A1A9VLH9"/>
<dbReference type="PANTHER" id="PTHR18834:SF2">
    <property type="entry name" value="STEROID RECEPTOR RNA ACTIVATOR 1"/>
    <property type="match status" value="1"/>
</dbReference>
<dbReference type="STRING" id="7395.A0A1A9VLH9"/>
<dbReference type="InterPro" id="IPR040243">
    <property type="entry name" value="Steroid_recept_RNA_1"/>
</dbReference>
<dbReference type="EnsemblMetazoa" id="GAUT040741-RA">
    <property type="protein sequence ID" value="GAUT040741-PA"/>
    <property type="gene ID" value="GAUT040741"/>
</dbReference>
<organism evidence="3 4">
    <name type="scientific">Glossina austeni</name>
    <name type="common">Savannah tsetse fly</name>
    <dbReference type="NCBI Taxonomy" id="7395"/>
    <lineage>
        <taxon>Eukaryota</taxon>
        <taxon>Metazoa</taxon>
        <taxon>Ecdysozoa</taxon>
        <taxon>Arthropoda</taxon>
        <taxon>Hexapoda</taxon>
        <taxon>Insecta</taxon>
        <taxon>Pterygota</taxon>
        <taxon>Neoptera</taxon>
        <taxon>Endopterygota</taxon>
        <taxon>Diptera</taxon>
        <taxon>Brachycera</taxon>
        <taxon>Muscomorpha</taxon>
        <taxon>Hippoboscoidea</taxon>
        <taxon>Glossinidae</taxon>
        <taxon>Glossina</taxon>
    </lineage>
</organism>
<feature type="domain" description="SRA1/Sec31" evidence="2">
    <location>
        <begin position="86"/>
        <end position="228"/>
    </location>
</feature>
<name>A0A1A9VLH9_GLOAU</name>
<dbReference type="GO" id="GO:0005634">
    <property type="term" value="C:nucleus"/>
    <property type="evidence" value="ECO:0007669"/>
    <property type="project" value="TreeGrafter"/>
</dbReference>
<evidence type="ECO:0000256" key="1">
    <source>
        <dbReference type="SAM" id="MobiDB-lite"/>
    </source>
</evidence>
<accession>A0A1A9VLH9</accession>
<feature type="region of interest" description="Disordered" evidence="1">
    <location>
        <begin position="1"/>
        <end position="41"/>
    </location>
</feature>
<evidence type="ECO:0000313" key="3">
    <source>
        <dbReference type="EnsemblMetazoa" id="GAUT040741-PA"/>
    </source>
</evidence>
<reference evidence="3" key="1">
    <citation type="submission" date="2020-05" db="UniProtKB">
        <authorList>
            <consortium name="EnsemblMetazoa"/>
        </authorList>
    </citation>
    <scope>IDENTIFICATION</scope>
    <source>
        <strain evidence="3">TTRI</strain>
    </source>
</reference>
<dbReference type="VEuPathDB" id="VectorBase:GAUT040741"/>
<dbReference type="GO" id="GO:0006357">
    <property type="term" value="P:regulation of transcription by RNA polymerase II"/>
    <property type="evidence" value="ECO:0007669"/>
    <property type="project" value="InterPro"/>
</dbReference>
<feature type="compositionally biased region" description="Polar residues" evidence="1">
    <location>
        <begin position="249"/>
        <end position="262"/>
    </location>
</feature>
<dbReference type="InterPro" id="IPR009917">
    <property type="entry name" value="SRA1/Sec31"/>
</dbReference>
<keyword evidence="4" id="KW-1185">Reference proteome</keyword>
<protein>
    <recommendedName>
        <fullName evidence="2">SRA1/Sec31 domain-containing protein</fullName>
    </recommendedName>
</protein>